<accession>A0A0F8X103</accession>
<proteinExistence type="predicted"/>
<organism evidence="1">
    <name type="scientific">marine sediment metagenome</name>
    <dbReference type="NCBI Taxonomy" id="412755"/>
    <lineage>
        <taxon>unclassified sequences</taxon>
        <taxon>metagenomes</taxon>
        <taxon>ecological metagenomes</taxon>
    </lineage>
</organism>
<protein>
    <recommendedName>
        <fullName evidence="2">HEPN domain-containing protein</fullName>
    </recommendedName>
</protein>
<dbReference type="EMBL" id="LAZR01065973">
    <property type="protein sequence ID" value="KKK54480.1"/>
    <property type="molecule type" value="Genomic_DNA"/>
</dbReference>
<evidence type="ECO:0008006" key="2">
    <source>
        <dbReference type="Google" id="ProtNLM"/>
    </source>
</evidence>
<dbReference type="Gene3D" id="1.20.120.330">
    <property type="entry name" value="Nucleotidyltransferases domain 2"/>
    <property type="match status" value="1"/>
</dbReference>
<reference evidence="1" key="1">
    <citation type="journal article" date="2015" name="Nature">
        <title>Complex archaea that bridge the gap between prokaryotes and eukaryotes.</title>
        <authorList>
            <person name="Spang A."/>
            <person name="Saw J.H."/>
            <person name="Jorgensen S.L."/>
            <person name="Zaremba-Niedzwiedzka K."/>
            <person name="Martijn J."/>
            <person name="Lind A.E."/>
            <person name="van Eijk R."/>
            <person name="Schleper C."/>
            <person name="Guy L."/>
            <person name="Ettema T.J."/>
        </authorList>
    </citation>
    <scope>NUCLEOTIDE SEQUENCE</scope>
</reference>
<dbReference type="AlphaFoldDB" id="A0A0F8X103"/>
<feature type="non-terminal residue" evidence="1">
    <location>
        <position position="1"/>
    </location>
</feature>
<name>A0A0F8X103_9ZZZZ</name>
<evidence type="ECO:0000313" key="1">
    <source>
        <dbReference type="EMBL" id="KKK54480.1"/>
    </source>
</evidence>
<gene>
    <name evidence="1" type="ORF">LCGC14_3084330</name>
</gene>
<sequence>HKHSGAISLFDTEFVLKGLFSKELSKDLHDIFNLRQVSDYQLIDHVILKDAETTLKRAAGFVEAVSKYLIP</sequence>
<comment type="caution">
    <text evidence="1">The sequence shown here is derived from an EMBL/GenBank/DDBJ whole genome shotgun (WGS) entry which is preliminary data.</text>
</comment>